<keyword evidence="5 6" id="KW-0539">Nucleus</keyword>
<evidence type="ECO:0000256" key="2">
    <source>
        <dbReference type="ARBA" id="ARBA00022473"/>
    </source>
</evidence>
<feature type="region of interest" description="Disordered" evidence="8">
    <location>
        <begin position="164"/>
        <end position="192"/>
    </location>
</feature>
<evidence type="ECO:0000256" key="4">
    <source>
        <dbReference type="ARBA" id="ARBA00023155"/>
    </source>
</evidence>
<dbReference type="GO" id="GO:0005634">
    <property type="term" value="C:nucleus"/>
    <property type="evidence" value="ECO:0007669"/>
    <property type="project" value="UniProtKB-SubCell"/>
</dbReference>
<dbReference type="Pfam" id="PF00046">
    <property type="entry name" value="Homeodomain"/>
    <property type="match status" value="1"/>
</dbReference>
<gene>
    <name evidence="10" type="primary">uncx</name>
    <name evidence="10" type="ORF">AWC38_SpisGene4594</name>
</gene>
<dbReference type="InterPro" id="IPR050649">
    <property type="entry name" value="Paired_Homeobox_TFs"/>
</dbReference>
<dbReference type="CDD" id="cd00086">
    <property type="entry name" value="homeodomain"/>
    <property type="match status" value="1"/>
</dbReference>
<evidence type="ECO:0000259" key="9">
    <source>
        <dbReference type="PROSITE" id="PS50071"/>
    </source>
</evidence>
<feature type="DNA-binding region" description="Homeobox" evidence="6">
    <location>
        <begin position="73"/>
        <end position="132"/>
    </location>
</feature>
<dbReference type="InterPro" id="IPR017970">
    <property type="entry name" value="Homeobox_CS"/>
</dbReference>
<comment type="subcellular location">
    <subcellularLocation>
        <location evidence="1 6 7">Nucleus</location>
    </subcellularLocation>
</comment>
<organism evidence="10 11">
    <name type="scientific">Stylophora pistillata</name>
    <name type="common">Smooth cauliflower coral</name>
    <dbReference type="NCBI Taxonomy" id="50429"/>
    <lineage>
        <taxon>Eukaryota</taxon>
        <taxon>Metazoa</taxon>
        <taxon>Cnidaria</taxon>
        <taxon>Anthozoa</taxon>
        <taxon>Hexacorallia</taxon>
        <taxon>Scleractinia</taxon>
        <taxon>Astrocoeniina</taxon>
        <taxon>Pocilloporidae</taxon>
        <taxon>Stylophora</taxon>
    </lineage>
</organism>
<dbReference type="PANTHER" id="PTHR24329:SF543">
    <property type="entry name" value="FI01017P-RELATED"/>
    <property type="match status" value="1"/>
</dbReference>
<evidence type="ECO:0000256" key="1">
    <source>
        <dbReference type="ARBA" id="ARBA00004123"/>
    </source>
</evidence>
<evidence type="ECO:0000256" key="5">
    <source>
        <dbReference type="ARBA" id="ARBA00023242"/>
    </source>
</evidence>
<dbReference type="OrthoDB" id="6159439at2759"/>
<protein>
    <submittedName>
        <fullName evidence="10">Homeobox protein unc-4-like</fullName>
    </submittedName>
</protein>
<keyword evidence="4 6" id="KW-0371">Homeobox</keyword>
<proteinExistence type="predicted"/>
<dbReference type="AlphaFoldDB" id="A0A2B4SNF5"/>
<evidence type="ECO:0000313" key="11">
    <source>
        <dbReference type="Proteomes" id="UP000225706"/>
    </source>
</evidence>
<dbReference type="PROSITE" id="PS50071">
    <property type="entry name" value="HOMEOBOX_2"/>
    <property type="match status" value="1"/>
</dbReference>
<dbReference type="SMART" id="SM00389">
    <property type="entry name" value="HOX"/>
    <property type="match status" value="1"/>
</dbReference>
<dbReference type="Gene3D" id="1.10.10.60">
    <property type="entry name" value="Homeodomain-like"/>
    <property type="match status" value="1"/>
</dbReference>
<evidence type="ECO:0000313" key="10">
    <source>
        <dbReference type="EMBL" id="PFX30649.1"/>
    </source>
</evidence>
<sequence length="356" mass="40142">MNFHPSTFNLMLTEAESCAHAAGANVRYSCATNVGSDANLFHYPVTLGSLADLSSDSEVEIIEAIEIPILPKKRRSRTNFDAWQLGELEKVFRRTQYPDVFTREALALKLDLLESRVQVWFQNRRAKLRREEKTKARPGRREKSEVEKTAVALKILEVFDRDLTPENSSEEIDQPPTPPSVDNNTQPLPSSSTFSIESILSRKDPPAQLEKQTTVSQSYNKSFRIEELIDVTNDLQDRLKNNTNGSAPSAVESFNAMATLSNTTSSITISSEREDSAKDKRTANNISSEKDTLLAPFYVPTPRHCATGFQSVALEKYIHPETLPPHNAEVFENFRSSSIMRLRTRAEEHLKQLRVS</sequence>
<keyword evidence="11" id="KW-1185">Reference proteome</keyword>
<dbReference type="GO" id="GO:0000977">
    <property type="term" value="F:RNA polymerase II transcription regulatory region sequence-specific DNA binding"/>
    <property type="evidence" value="ECO:0007669"/>
    <property type="project" value="TreeGrafter"/>
</dbReference>
<evidence type="ECO:0000256" key="6">
    <source>
        <dbReference type="PROSITE-ProRule" id="PRU00108"/>
    </source>
</evidence>
<dbReference type="SUPFAM" id="SSF46689">
    <property type="entry name" value="Homeodomain-like"/>
    <property type="match status" value="1"/>
</dbReference>
<name>A0A2B4SNF5_STYPI</name>
<dbReference type="Proteomes" id="UP000225706">
    <property type="component" value="Unassembled WGS sequence"/>
</dbReference>
<keyword evidence="3 6" id="KW-0238">DNA-binding</keyword>
<dbReference type="PANTHER" id="PTHR24329">
    <property type="entry name" value="HOMEOBOX PROTEIN ARISTALESS"/>
    <property type="match status" value="1"/>
</dbReference>
<evidence type="ECO:0000256" key="3">
    <source>
        <dbReference type="ARBA" id="ARBA00023125"/>
    </source>
</evidence>
<dbReference type="PROSITE" id="PS00027">
    <property type="entry name" value="HOMEOBOX_1"/>
    <property type="match status" value="1"/>
</dbReference>
<evidence type="ECO:0000256" key="7">
    <source>
        <dbReference type="RuleBase" id="RU000682"/>
    </source>
</evidence>
<dbReference type="EMBL" id="LSMT01000047">
    <property type="protein sequence ID" value="PFX30649.1"/>
    <property type="molecule type" value="Genomic_DNA"/>
</dbReference>
<comment type="caution">
    <text evidence="10">The sequence shown here is derived from an EMBL/GenBank/DDBJ whole genome shotgun (WGS) entry which is preliminary data.</text>
</comment>
<dbReference type="FunFam" id="1.10.10.60:FF:000057">
    <property type="entry name" value="Short stature homeobox 2"/>
    <property type="match status" value="1"/>
</dbReference>
<evidence type="ECO:0000256" key="8">
    <source>
        <dbReference type="SAM" id="MobiDB-lite"/>
    </source>
</evidence>
<accession>A0A2B4SNF5</accession>
<feature type="domain" description="Homeobox" evidence="9">
    <location>
        <begin position="71"/>
        <end position="131"/>
    </location>
</feature>
<dbReference type="GO" id="GO:0000981">
    <property type="term" value="F:DNA-binding transcription factor activity, RNA polymerase II-specific"/>
    <property type="evidence" value="ECO:0007669"/>
    <property type="project" value="InterPro"/>
</dbReference>
<keyword evidence="2" id="KW-0217">Developmental protein</keyword>
<dbReference type="InterPro" id="IPR009057">
    <property type="entry name" value="Homeodomain-like_sf"/>
</dbReference>
<dbReference type="InterPro" id="IPR001356">
    <property type="entry name" value="HD"/>
</dbReference>
<reference evidence="11" key="1">
    <citation type="journal article" date="2017" name="bioRxiv">
        <title>Comparative analysis of the genomes of Stylophora pistillata and Acropora digitifera provides evidence for extensive differences between species of corals.</title>
        <authorList>
            <person name="Voolstra C.R."/>
            <person name="Li Y."/>
            <person name="Liew Y.J."/>
            <person name="Baumgarten S."/>
            <person name="Zoccola D."/>
            <person name="Flot J.-F."/>
            <person name="Tambutte S."/>
            <person name="Allemand D."/>
            <person name="Aranda M."/>
        </authorList>
    </citation>
    <scope>NUCLEOTIDE SEQUENCE [LARGE SCALE GENOMIC DNA]</scope>
</reference>